<evidence type="ECO:0000313" key="8">
    <source>
        <dbReference type="Proteomes" id="UP000014977"/>
    </source>
</evidence>
<dbReference type="InterPro" id="IPR025286">
    <property type="entry name" value="MOFRL_assoc_dom"/>
</dbReference>
<dbReference type="PATRIC" id="fig|1121405.3.peg.4225"/>
<comment type="caution">
    <text evidence="7">The sequence shown here is derived from an EMBL/GenBank/DDBJ whole genome shotgun (WGS) entry which is preliminary data.</text>
</comment>
<protein>
    <recommendedName>
        <fullName evidence="9">Glycerate kinase</fullName>
    </recommendedName>
</protein>
<dbReference type="GO" id="GO:0005524">
    <property type="term" value="F:ATP binding"/>
    <property type="evidence" value="ECO:0007669"/>
    <property type="project" value="UniProtKB-KW"/>
</dbReference>
<proteinExistence type="predicted"/>
<dbReference type="InterPro" id="IPR007835">
    <property type="entry name" value="MOFRL"/>
</dbReference>
<dbReference type="Proteomes" id="UP000014977">
    <property type="component" value="Unassembled WGS sequence"/>
</dbReference>
<dbReference type="GO" id="GO:0005737">
    <property type="term" value="C:cytoplasm"/>
    <property type="evidence" value="ECO:0007669"/>
    <property type="project" value="TreeGrafter"/>
</dbReference>
<dbReference type="AlphaFoldDB" id="S7UFD4"/>
<name>S7UFD4_DESML</name>
<evidence type="ECO:0000313" key="7">
    <source>
        <dbReference type="EMBL" id="EPR32519.1"/>
    </source>
</evidence>
<dbReference type="InterPro" id="IPR037035">
    <property type="entry name" value="GK-like_C_sf"/>
</dbReference>
<feature type="domain" description="MOFRL" evidence="5">
    <location>
        <begin position="338"/>
        <end position="442"/>
    </location>
</feature>
<dbReference type="STRING" id="897.B2D07_15075"/>
<evidence type="ECO:0000256" key="4">
    <source>
        <dbReference type="ARBA" id="ARBA00022840"/>
    </source>
</evidence>
<dbReference type="Pfam" id="PF13660">
    <property type="entry name" value="DUF4147"/>
    <property type="match status" value="1"/>
</dbReference>
<keyword evidence="8" id="KW-1185">Reference proteome</keyword>
<dbReference type="FunFam" id="3.40.1480.10:FF:000002">
    <property type="entry name" value="Glycerate kinase"/>
    <property type="match status" value="1"/>
</dbReference>
<organism evidence="7 8">
    <name type="scientific">Desulfococcus multivorans DSM 2059</name>
    <dbReference type="NCBI Taxonomy" id="1121405"/>
    <lineage>
        <taxon>Bacteria</taxon>
        <taxon>Pseudomonadati</taxon>
        <taxon>Thermodesulfobacteriota</taxon>
        <taxon>Desulfobacteria</taxon>
        <taxon>Desulfobacterales</taxon>
        <taxon>Desulfococcaceae</taxon>
        <taxon>Desulfococcus</taxon>
    </lineage>
</organism>
<dbReference type="FunFam" id="3.40.50.10180:FF:000001">
    <property type="entry name" value="Glycerate kinase"/>
    <property type="match status" value="1"/>
</dbReference>
<keyword evidence="3" id="KW-0418">Kinase</keyword>
<dbReference type="PANTHER" id="PTHR12227:SF0">
    <property type="entry name" value="GLYCERATE KINASE"/>
    <property type="match status" value="1"/>
</dbReference>
<dbReference type="eggNOG" id="COG2379">
    <property type="taxonomic scope" value="Bacteria"/>
</dbReference>
<dbReference type="InterPro" id="IPR038614">
    <property type="entry name" value="GK_N_sf"/>
</dbReference>
<gene>
    <name evidence="7" type="ORF">dsmv_3620</name>
</gene>
<sequence length="450" mass="47652">MIQPVGSKRFTDLKRIASEIFSAGIKAVDPEICVRRHLRLDAGVLQIGNSSFPLDQIKRLYLIGFGKASAAMARPVEALLGDRIDGGLIVTKYGHGVPLKHCRVMEAGHPVPDENGVKATDALLDLLASANHNDLILCMISGGGSALTPAPVKGVDLTDKQEMTRLLLSCGANIHEINTIRKHLSHIKGGQLCRKANGASLVSLILSDVIGDDLDIIASGTTAPDISTFHDCLTILSRYSLLETAPDSVLRHMSEGCKGQVDETLKPGASEFDRVENHIVGGISDALNAAAKKACLLHFTPIILSSSIQGEAREVARVLSSIAREVRRFGRPVSPPGCLLSGGETTVTLSANGKGGRNMELALAAGIELADVPRTLLLSAGTDGTDGPTDAAGAFSGDSTVIRANALNLSVHQHLAQHNSYPFFQQLSDLLVTGPTRTNVMDLQIILIDK</sequence>
<evidence type="ECO:0000256" key="1">
    <source>
        <dbReference type="ARBA" id="ARBA00022679"/>
    </source>
</evidence>
<evidence type="ECO:0008006" key="9">
    <source>
        <dbReference type="Google" id="ProtNLM"/>
    </source>
</evidence>
<keyword evidence="2" id="KW-0547">Nucleotide-binding</keyword>
<keyword evidence="4" id="KW-0067">ATP-binding</keyword>
<dbReference type="PANTHER" id="PTHR12227">
    <property type="entry name" value="GLYCERATE KINASE"/>
    <property type="match status" value="1"/>
</dbReference>
<evidence type="ECO:0000256" key="2">
    <source>
        <dbReference type="ARBA" id="ARBA00022741"/>
    </source>
</evidence>
<dbReference type="Pfam" id="PF05161">
    <property type="entry name" value="MOFRL"/>
    <property type="match status" value="1"/>
</dbReference>
<feature type="domain" description="MOFRL-associated" evidence="6">
    <location>
        <begin position="17"/>
        <end position="253"/>
    </location>
</feature>
<evidence type="ECO:0000256" key="3">
    <source>
        <dbReference type="ARBA" id="ARBA00022777"/>
    </source>
</evidence>
<accession>S7UFD4</accession>
<dbReference type="EMBL" id="ATHJ01000134">
    <property type="protein sequence ID" value="EPR32519.1"/>
    <property type="molecule type" value="Genomic_DNA"/>
</dbReference>
<dbReference type="Gene3D" id="3.40.50.10180">
    <property type="entry name" value="Glycerate kinase, MOFRL-like N-terminal domain"/>
    <property type="match status" value="1"/>
</dbReference>
<evidence type="ECO:0000259" key="5">
    <source>
        <dbReference type="Pfam" id="PF05161"/>
    </source>
</evidence>
<reference evidence="7 8" key="1">
    <citation type="journal article" date="2013" name="Genome Announc.">
        <title>Draft genome sequences for three mercury-methylating, sulfate-reducing bacteria.</title>
        <authorList>
            <person name="Brown S.D."/>
            <person name="Hurt R.A.Jr."/>
            <person name="Gilmour C.C."/>
            <person name="Elias D.A."/>
        </authorList>
    </citation>
    <scope>NUCLEOTIDE SEQUENCE [LARGE SCALE GENOMIC DNA]</scope>
    <source>
        <strain evidence="7 8">DSM 2059</strain>
    </source>
</reference>
<evidence type="ECO:0000259" key="6">
    <source>
        <dbReference type="Pfam" id="PF13660"/>
    </source>
</evidence>
<dbReference type="SUPFAM" id="SSF82544">
    <property type="entry name" value="GckA/TtuD-like"/>
    <property type="match status" value="1"/>
</dbReference>
<dbReference type="Gene3D" id="3.40.1480.10">
    <property type="entry name" value="MOFRL domain"/>
    <property type="match status" value="1"/>
</dbReference>
<keyword evidence="1" id="KW-0808">Transferase</keyword>
<dbReference type="GO" id="GO:0008887">
    <property type="term" value="F:glycerate kinase activity"/>
    <property type="evidence" value="ECO:0007669"/>
    <property type="project" value="InterPro"/>
</dbReference>
<dbReference type="InterPro" id="IPR039760">
    <property type="entry name" value="MOFRL_protein"/>
</dbReference>